<dbReference type="PANTHER" id="PTHR43386:SF25">
    <property type="entry name" value="PEPTIDE ABC TRANSPORTER PERMEASE PROTEIN"/>
    <property type="match status" value="1"/>
</dbReference>
<proteinExistence type="inferred from homology"/>
<reference evidence="9 10" key="1">
    <citation type="submission" date="2019-01" db="EMBL/GenBank/DDBJ databases">
        <authorList>
            <person name="Chen W.-M."/>
        </authorList>
    </citation>
    <scope>NUCLEOTIDE SEQUENCE [LARGE SCALE GENOMIC DNA]</scope>
    <source>
        <strain evidence="9 10">CCP-7</strain>
    </source>
</reference>
<dbReference type="OrthoDB" id="9766870at2"/>
<dbReference type="Pfam" id="PF00528">
    <property type="entry name" value="BPD_transp_1"/>
    <property type="match status" value="1"/>
</dbReference>
<keyword evidence="4 7" id="KW-0812">Transmembrane</keyword>
<evidence type="ECO:0000313" key="10">
    <source>
        <dbReference type="Proteomes" id="UP000282971"/>
    </source>
</evidence>
<dbReference type="GO" id="GO:0005886">
    <property type="term" value="C:plasma membrane"/>
    <property type="evidence" value="ECO:0007669"/>
    <property type="project" value="UniProtKB-SubCell"/>
</dbReference>
<keyword evidence="10" id="KW-1185">Reference proteome</keyword>
<gene>
    <name evidence="9" type="ORF">EOD43_15730</name>
</gene>
<feature type="transmembrane region" description="Helical" evidence="7">
    <location>
        <begin position="92"/>
        <end position="113"/>
    </location>
</feature>
<evidence type="ECO:0000256" key="6">
    <source>
        <dbReference type="ARBA" id="ARBA00023136"/>
    </source>
</evidence>
<dbReference type="EMBL" id="SACN01000002">
    <property type="protein sequence ID" value="RVT90981.1"/>
    <property type="molecule type" value="Genomic_DNA"/>
</dbReference>
<dbReference type="InterPro" id="IPR035906">
    <property type="entry name" value="MetI-like_sf"/>
</dbReference>
<feature type="transmembrane region" description="Helical" evidence="7">
    <location>
        <begin position="133"/>
        <end position="160"/>
    </location>
</feature>
<dbReference type="Proteomes" id="UP000282971">
    <property type="component" value="Unassembled WGS sequence"/>
</dbReference>
<organism evidence="9 10">
    <name type="scientific">Sphingomonas crocodyli</name>
    <dbReference type="NCBI Taxonomy" id="1979270"/>
    <lineage>
        <taxon>Bacteria</taxon>
        <taxon>Pseudomonadati</taxon>
        <taxon>Pseudomonadota</taxon>
        <taxon>Alphaproteobacteria</taxon>
        <taxon>Sphingomonadales</taxon>
        <taxon>Sphingomonadaceae</taxon>
        <taxon>Sphingomonas</taxon>
    </lineage>
</organism>
<comment type="similarity">
    <text evidence="7">Belongs to the binding-protein-dependent transport system permease family.</text>
</comment>
<evidence type="ECO:0000256" key="1">
    <source>
        <dbReference type="ARBA" id="ARBA00004651"/>
    </source>
</evidence>
<dbReference type="SUPFAM" id="SSF161098">
    <property type="entry name" value="MetI-like"/>
    <property type="match status" value="1"/>
</dbReference>
<evidence type="ECO:0000256" key="5">
    <source>
        <dbReference type="ARBA" id="ARBA00022989"/>
    </source>
</evidence>
<sequence length="292" mass="31238">MRMGRIQRLATGGAPRRWRWLSVAELTIGAGLFALVALAAIFGRLLLTHDPVESDLMATFLPMGSAGHLLGTDHMGRDMWSRVIAGLQWSMACAFTANAINLMIGTTLGLLAAERPGWTRTIARQTTDMFQSFPSMVVAIVVVVVIGHGFVPLVATLGFLSWPIFMRVAYAEASSIYARDYVKAARIAGVSRPAIMLGHVLPGLRASLMVVFALHFATLLIAESGLSFLGIGAPLGVPTWGNMLAEARQYVLVAPRVLLVPAAAIIFAVITTNLLGDGLAAYARRTGRGIEI</sequence>
<protein>
    <submittedName>
        <fullName evidence="9">ABC transporter permease</fullName>
    </submittedName>
</protein>
<evidence type="ECO:0000256" key="3">
    <source>
        <dbReference type="ARBA" id="ARBA00022475"/>
    </source>
</evidence>
<keyword evidence="6 7" id="KW-0472">Membrane</keyword>
<dbReference type="PROSITE" id="PS50928">
    <property type="entry name" value="ABC_TM1"/>
    <property type="match status" value="1"/>
</dbReference>
<feature type="transmembrane region" description="Helical" evidence="7">
    <location>
        <begin position="20"/>
        <end position="42"/>
    </location>
</feature>
<comment type="subcellular location">
    <subcellularLocation>
        <location evidence="1 7">Cell membrane</location>
        <topology evidence="1 7">Multi-pass membrane protein</topology>
    </subcellularLocation>
</comment>
<evidence type="ECO:0000256" key="4">
    <source>
        <dbReference type="ARBA" id="ARBA00022692"/>
    </source>
</evidence>
<feature type="transmembrane region" description="Helical" evidence="7">
    <location>
        <begin position="253"/>
        <end position="275"/>
    </location>
</feature>
<feature type="domain" description="ABC transmembrane type-1" evidence="8">
    <location>
        <begin position="87"/>
        <end position="276"/>
    </location>
</feature>
<comment type="caution">
    <text evidence="9">The sequence shown here is derived from an EMBL/GenBank/DDBJ whole genome shotgun (WGS) entry which is preliminary data.</text>
</comment>
<dbReference type="CDD" id="cd06261">
    <property type="entry name" value="TM_PBP2"/>
    <property type="match status" value="1"/>
</dbReference>
<dbReference type="InterPro" id="IPR000515">
    <property type="entry name" value="MetI-like"/>
</dbReference>
<dbReference type="AlphaFoldDB" id="A0A437LZX4"/>
<dbReference type="InterPro" id="IPR050366">
    <property type="entry name" value="BP-dependent_transpt_permease"/>
</dbReference>
<keyword evidence="2 7" id="KW-0813">Transport</keyword>
<keyword evidence="3" id="KW-1003">Cell membrane</keyword>
<evidence type="ECO:0000256" key="7">
    <source>
        <dbReference type="RuleBase" id="RU363032"/>
    </source>
</evidence>
<dbReference type="GO" id="GO:0055085">
    <property type="term" value="P:transmembrane transport"/>
    <property type="evidence" value="ECO:0007669"/>
    <property type="project" value="InterPro"/>
</dbReference>
<dbReference type="Gene3D" id="1.10.3720.10">
    <property type="entry name" value="MetI-like"/>
    <property type="match status" value="1"/>
</dbReference>
<evidence type="ECO:0000256" key="2">
    <source>
        <dbReference type="ARBA" id="ARBA00022448"/>
    </source>
</evidence>
<evidence type="ECO:0000313" key="9">
    <source>
        <dbReference type="EMBL" id="RVT90981.1"/>
    </source>
</evidence>
<feature type="transmembrane region" description="Helical" evidence="7">
    <location>
        <begin position="206"/>
        <end position="233"/>
    </location>
</feature>
<keyword evidence="5 7" id="KW-1133">Transmembrane helix</keyword>
<evidence type="ECO:0000259" key="8">
    <source>
        <dbReference type="PROSITE" id="PS50928"/>
    </source>
</evidence>
<accession>A0A437LZX4</accession>
<dbReference type="PANTHER" id="PTHR43386">
    <property type="entry name" value="OLIGOPEPTIDE TRANSPORT SYSTEM PERMEASE PROTEIN APPC"/>
    <property type="match status" value="1"/>
</dbReference>
<name>A0A437LZX4_9SPHN</name>